<keyword evidence="2" id="KW-0067">ATP-binding</keyword>
<dbReference type="InterPro" id="IPR001977">
    <property type="entry name" value="Depp_CoAkinase"/>
</dbReference>
<reference evidence="3" key="1">
    <citation type="submission" date="2019-08" db="EMBL/GenBank/DDBJ databases">
        <authorList>
            <person name="Kucharzyk K."/>
            <person name="Murdoch R.W."/>
            <person name="Higgins S."/>
            <person name="Loffler F."/>
        </authorList>
    </citation>
    <scope>NUCLEOTIDE SEQUENCE</scope>
</reference>
<dbReference type="GO" id="GO:0005524">
    <property type="term" value="F:ATP binding"/>
    <property type="evidence" value="ECO:0007669"/>
    <property type="project" value="UniProtKB-KW"/>
</dbReference>
<gene>
    <name evidence="3" type="primary">coaE_20</name>
    <name evidence="3" type="ORF">SDC9_72677</name>
</gene>
<dbReference type="PANTHER" id="PTHR10695:SF46">
    <property type="entry name" value="BIFUNCTIONAL COENZYME A SYNTHASE-RELATED"/>
    <property type="match status" value="1"/>
</dbReference>
<proteinExistence type="inferred from homology"/>
<protein>
    <submittedName>
        <fullName evidence="3">Dephospho-CoA kinase</fullName>
        <ecNumber evidence="3">2.7.1.24</ecNumber>
    </submittedName>
</protein>
<comment type="caution">
    <text evidence="3">The sequence shown here is derived from an EMBL/GenBank/DDBJ whole genome shotgun (WGS) entry which is preliminary data.</text>
</comment>
<dbReference type="Pfam" id="PF01121">
    <property type="entry name" value="CoaE"/>
    <property type="match status" value="1"/>
</dbReference>
<organism evidence="3">
    <name type="scientific">bioreactor metagenome</name>
    <dbReference type="NCBI Taxonomy" id="1076179"/>
    <lineage>
        <taxon>unclassified sequences</taxon>
        <taxon>metagenomes</taxon>
        <taxon>ecological metagenomes</taxon>
    </lineage>
</organism>
<dbReference type="PROSITE" id="PS51219">
    <property type="entry name" value="DPCK"/>
    <property type="match status" value="1"/>
</dbReference>
<evidence type="ECO:0000313" key="3">
    <source>
        <dbReference type="EMBL" id="MPM26176.1"/>
    </source>
</evidence>
<dbReference type="HAMAP" id="MF_00376">
    <property type="entry name" value="Dephospho_CoA_kinase"/>
    <property type="match status" value="1"/>
</dbReference>
<dbReference type="EMBL" id="VSSQ01004667">
    <property type="protein sequence ID" value="MPM26176.1"/>
    <property type="molecule type" value="Genomic_DNA"/>
</dbReference>
<dbReference type="GO" id="GO:0015937">
    <property type="term" value="P:coenzyme A biosynthetic process"/>
    <property type="evidence" value="ECO:0007669"/>
    <property type="project" value="InterPro"/>
</dbReference>
<evidence type="ECO:0000256" key="2">
    <source>
        <dbReference type="ARBA" id="ARBA00022840"/>
    </source>
</evidence>
<evidence type="ECO:0000256" key="1">
    <source>
        <dbReference type="ARBA" id="ARBA00022741"/>
    </source>
</evidence>
<dbReference type="AlphaFoldDB" id="A0A644YC86"/>
<keyword evidence="1" id="KW-0547">Nucleotide-binding</keyword>
<dbReference type="CDD" id="cd02022">
    <property type="entry name" value="DPCK"/>
    <property type="match status" value="1"/>
</dbReference>
<accession>A0A644YC86</accession>
<dbReference type="NCBIfam" id="TIGR00152">
    <property type="entry name" value="dephospho-CoA kinase"/>
    <property type="match status" value="1"/>
</dbReference>
<keyword evidence="3" id="KW-0418">Kinase</keyword>
<dbReference type="PANTHER" id="PTHR10695">
    <property type="entry name" value="DEPHOSPHO-COA KINASE-RELATED"/>
    <property type="match status" value="1"/>
</dbReference>
<dbReference type="EC" id="2.7.1.24" evidence="3"/>
<keyword evidence="3" id="KW-0808">Transferase</keyword>
<dbReference type="SUPFAM" id="SSF52540">
    <property type="entry name" value="P-loop containing nucleoside triphosphate hydrolases"/>
    <property type="match status" value="1"/>
</dbReference>
<name>A0A644YC86_9ZZZZ</name>
<dbReference type="InterPro" id="IPR027417">
    <property type="entry name" value="P-loop_NTPase"/>
</dbReference>
<dbReference type="GO" id="GO:0004140">
    <property type="term" value="F:dephospho-CoA kinase activity"/>
    <property type="evidence" value="ECO:0007669"/>
    <property type="project" value="UniProtKB-EC"/>
</dbReference>
<sequence length="202" mass="22324">MMVIGLTGRACAGKNQYASEFSMLGCTIVDVDLLGHQALEESKRELTQTFGNEVLEEGRVNRKALGVLVFSDPAKLRSLERITHPKMVEACKALIEEARAEGAPALILNAALLSRMGLDALCDQVLFIKAPLLLRYRRCAQRERLTFRRFFQRERAQKDISTKTLGRKAGVQVLHNTGSKALIHRQVASYCATIGISISPIG</sequence>
<dbReference type="Gene3D" id="3.40.50.300">
    <property type="entry name" value="P-loop containing nucleotide triphosphate hydrolases"/>
    <property type="match status" value="1"/>
</dbReference>